<dbReference type="GO" id="GO:0046872">
    <property type="term" value="F:metal ion binding"/>
    <property type="evidence" value="ECO:0007669"/>
    <property type="project" value="UniProtKB-UniRule"/>
</dbReference>
<evidence type="ECO:0000256" key="6">
    <source>
        <dbReference type="ARBA" id="ARBA00023239"/>
    </source>
</evidence>
<evidence type="ECO:0000256" key="5">
    <source>
        <dbReference type="ARBA" id="ARBA00022833"/>
    </source>
</evidence>
<dbReference type="InterPro" id="IPR004360">
    <property type="entry name" value="Glyas_Fos-R_dOase_dom"/>
</dbReference>
<keyword evidence="5 8" id="KW-0862">Zinc</keyword>
<dbReference type="EMBL" id="KZ819636">
    <property type="protein sequence ID" value="PWN90702.1"/>
    <property type="molecule type" value="Genomic_DNA"/>
</dbReference>
<dbReference type="FunCoup" id="A0A316YNH6">
    <property type="interactions" value="31"/>
</dbReference>
<feature type="binding site" evidence="8">
    <location>
        <position position="96"/>
    </location>
    <ligand>
        <name>Zn(2+)</name>
        <dbReference type="ChEBI" id="CHEBI:29105"/>
        <note>ligand shared between dimeric partners</note>
    </ligand>
</feature>
<dbReference type="RefSeq" id="XP_025377900.1">
    <property type="nucleotide sequence ID" value="XM_025521793.1"/>
</dbReference>
<dbReference type="SUPFAM" id="SSF54593">
    <property type="entry name" value="Glyoxalase/Bleomycin resistance protein/Dihydroxybiphenyl dioxygenase"/>
    <property type="match status" value="1"/>
</dbReference>
<evidence type="ECO:0000256" key="1">
    <source>
        <dbReference type="ARBA" id="ARBA00005008"/>
    </source>
</evidence>
<comment type="catalytic activity">
    <reaction evidence="9">
        <text>(R)-S-lactoylglutathione = methylglyoxal + glutathione</text>
        <dbReference type="Rhea" id="RHEA:19069"/>
        <dbReference type="ChEBI" id="CHEBI:17158"/>
        <dbReference type="ChEBI" id="CHEBI:57474"/>
        <dbReference type="ChEBI" id="CHEBI:57925"/>
        <dbReference type="EC" id="4.4.1.5"/>
    </reaction>
</comment>
<evidence type="ECO:0000256" key="7">
    <source>
        <dbReference type="PIRSR" id="PIRSR604361-1"/>
    </source>
</evidence>
<comment type="pathway">
    <text evidence="1 9">Secondary metabolite metabolism; methylglyoxal degradation; (R)-lactate from methylglyoxal: step 1/2.</text>
</comment>
<feature type="active site" description="Proton donor/acceptor" evidence="7">
    <location>
        <position position="142"/>
    </location>
</feature>
<dbReference type="InterPro" id="IPR037523">
    <property type="entry name" value="VOC_core"/>
</dbReference>
<dbReference type="GeneID" id="37043709"/>
<dbReference type="AlphaFoldDB" id="A0A316YNH6"/>
<comment type="function">
    <text evidence="9">Catalyzes the conversion of hemimercaptal, formed from methylglyoxal and glutathione, to S-lactoylglutathione.</text>
</comment>
<name>A0A316YNH6_9BASI</name>
<dbReference type="PROSITE" id="PS51819">
    <property type="entry name" value="VOC"/>
    <property type="match status" value="1"/>
</dbReference>
<dbReference type="PROSITE" id="PS00935">
    <property type="entry name" value="GLYOXALASE_I_2"/>
    <property type="match status" value="1"/>
</dbReference>
<feature type="binding site" evidence="8">
    <location>
        <position position="142"/>
    </location>
    <ligand>
        <name>Zn(2+)</name>
        <dbReference type="ChEBI" id="CHEBI:29105"/>
        <note>ligand shared between dimeric partners</note>
    </ligand>
</feature>
<keyword evidence="12" id="KW-1185">Reference proteome</keyword>
<reference evidence="11" key="1">
    <citation type="journal article" date="2018" name="Mol. Biol. Evol.">
        <title>Broad Genomic Sampling Reveals a Smut Pathogenic Ancestry of the Fungal Clade Ustilaginomycotina.</title>
        <authorList>
            <person name="Kijpornyongpan T."/>
            <person name="Mondo S.J."/>
            <person name="Barry K."/>
            <person name="Sandor L."/>
            <person name="Lee J."/>
            <person name="Lipzen A."/>
            <person name="Pangilinan J."/>
            <person name="LaButti K."/>
            <person name="Hainaut M."/>
            <person name="Henrissat B."/>
            <person name="Grigoriev I.V."/>
            <person name="Spatafora J.W."/>
            <person name="Aime M.C."/>
        </authorList>
    </citation>
    <scope>NUCLEOTIDE SEQUENCE [LARGE SCALE GENOMIC DNA]</scope>
    <source>
        <strain evidence="11">MCA 4198</strain>
    </source>
</reference>
<comment type="cofactor">
    <cofactor evidence="8">
        <name>Zn(2+)</name>
        <dbReference type="ChEBI" id="CHEBI:29105"/>
    </cofactor>
    <text evidence="8">Binds 1 zinc ion per subunit. In the homodimer, two zinc ions are bound between subunits.</text>
</comment>
<dbReference type="UniPathway" id="UPA00619">
    <property type="reaction ID" value="UER00675"/>
</dbReference>
<dbReference type="InterPro" id="IPR004361">
    <property type="entry name" value="Glyoxalase_1"/>
</dbReference>
<protein>
    <recommendedName>
        <fullName evidence="3 9">Lactoylglutathione lyase</fullName>
        <ecNumber evidence="3 9">4.4.1.5</ecNumber>
    </recommendedName>
    <alternativeName>
        <fullName evidence="9">Glyoxalase I</fullName>
    </alternativeName>
</protein>
<organism evidence="11 12">
    <name type="scientific">Acaromyces ingoldii</name>
    <dbReference type="NCBI Taxonomy" id="215250"/>
    <lineage>
        <taxon>Eukaryota</taxon>
        <taxon>Fungi</taxon>
        <taxon>Dikarya</taxon>
        <taxon>Basidiomycota</taxon>
        <taxon>Ustilaginomycotina</taxon>
        <taxon>Exobasidiomycetes</taxon>
        <taxon>Exobasidiales</taxon>
        <taxon>Cryptobasidiaceae</taxon>
        <taxon>Acaromyces</taxon>
    </lineage>
</organism>
<sequence length="150" mass="17361">MAPSAATQSFKLNHTMLRVKDPEVSLKFYQDVMGMSLIDEHDGGDFKLFFLAYEHQNVAHRAQREGILELTWNKGTEKDDKFAYHNGNDEPQGFGHIAVSVDNLEESCKRFEELGVRFKKRPQDGKMRSIAFIYDPDNYWIEIIPNMTSK</sequence>
<accession>A0A316YNH6</accession>
<proteinExistence type="inferred from homology"/>
<dbReference type="PANTHER" id="PTHR10374:SF30">
    <property type="entry name" value="LACTOYLGLUTATHIONE LYASE"/>
    <property type="match status" value="1"/>
</dbReference>
<evidence type="ECO:0000259" key="10">
    <source>
        <dbReference type="PROSITE" id="PS51819"/>
    </source>
</evidence>
<dbReference type="NCBIfam" id="TIGR00068">
    <property type="entry name" value="glyox_I"/>
    <property type="match status" value="1"/>
</dbReference>
<comment type="similarity">
    <text evidence="2 9">Belongs to the glyoxalase I family.</text>
</comment>
<dbReference type="Proteomes" id="UP000245768">
    <property type="component" value="Unassembled WGS sequence"/>
</dbReference>
<evidence type="ECO:0000256" key="3">
    <source>
        <dbReference type="ARBA" id="ARBA00012081"/>
    </source>
</evidence>
<evidence type="ECO:0000313" key="12">
    <source>
        <dbReference type="Proteomes" id="UP000245768"/>
    </source>
</evidence>
<dbReference type="STRING" id="215250.A0A316YNH6"/>
<feature type="domain" description="VOC" evidence="10">
    <location>
        <begin position="11"/>
        <end position="146"/>
    </location>
</feature>
<dbReference type="PROSITE" id="PS00934">
    <property type="entry name" value="GLYOXALASE_I_1"/>
    <property type="match status" value="1"/>
</dbReference>
<dbReference type="InterPro" id="IPR029068">
    <property type="entry name" value="Glyas_Bleomycin-R_OHBP_Dase"/>
</dbReference>
<evidence type="ECO:0000256" key="2">
    <source>
        <dbReference type="ARBA" id="ARBA00010363"/>
    </source>
</evidence>
<evidence type="ECO:0000256" key="9">
    <source>
        <dbReference type="RuleBase" id="RU361179"/>
    </source>
</evidence>
<dbReference type="GO" id="GO:0004462">
    <property type="term" value="F:lactoylglutathione lyase activity"/>
    <property type="evidence" value="ECO:0007669"/>
    <property type="project" value="UniProtKB-UniRule"/>
</dbReference>
<dbReference type="InterPro" id="IPR018146">
    <property type="entry name" value="Glyoxalase_1_CS"/>
</dbReference>
<feature type="binding site" evidence="8">
    <location>
        <position position="69"/>
    </location>
    <ligand>
        <name>Zn(2+)</name>
        <dbReference type="ChEBI" id="CHEBI:29105"/>
        <note>ligand shared between dimeric partners</note>
    </ligand>
</feature>
<dbReference type="EC" id="4.4.1.5" evidence="3 9"/>
<dbReference type="Gene3D" id="3.10.180.10">
    <property type="entry name" value="2,3-Dihydroxybiphenyl 1,2-Dioxygenase, domain 1"/>
    <property type="match status" value="1"/>
</dbReference>
<keyword evidence="4 8" id="KW-0479">Metal-binding</keyword>
<dbReference type="OrthoDB" id="16820at2759"/>
<evidence type="ECO:0000256" key="4">
    <source>
        <dbReference type="ARBA" id="ARBA00022723"/>
    </source>
</evidence>
<dbReference type="InParanoid" id="A0A316YNH6"/>
<dbReference type="CDD" id="cd07233">
    <property type="entry name" value="GlxI_Zn"/>
    <property type="match status" value="1"/>
</dbReference>
<gene>
    <name evidence="11" type="ORF">FA10DRAFT_267148</name>
</gene>
<evidence type="ECO:0000313" key="11">
    <source>
        <dbReference type="EMBL" id="PWN90702.1"/>
    </source>
</evidence>
<evidence type="ECO:0000256" key="8">
    <source>
        <dbReference type="PIRSR" id="PIRSR604361-3"/>
    </source>
</evidence>
<dbReference type="Pfam" id="PF00903">
    <property type="entry name" value="Glyoxalase"/>
    <property type="match status" value="1"/>
</dbReference>
<keyword evidence="6 9" id="KW-0456">Lyase</keyword>
<dbReference type="PANTHER" id="PTHR10374">
    <property type="entry name" value="LACTOYLGLUTATHIONE LYASE GLYOXALASE I"/>
    <property type="match status" value="1"/>
</dbReference>